<protein>
    <submittedName>
        <fullName evidence="1">Uncharacterized protein</fullName>
    </submittedName>
</protein>
<keyword evidence="2" id="KW-1185">Reference proteome</keyword>
<dbReference type="EMBL" id="JAMKPW020000014">
    <property type="protein sequence ID" value="KAK8211405.1"/>
    <property type="molecule type" value="Genomic_DNA"/>
</dbReference>
<evidence type="ECO:0000313" key="1">
    <source>
        <dbReference type="EMBL" id="KAK8211405.1"/>
    </source>
</evidence>
<comment type="caution">
    <text evidence="1">The sequence shown here is derived from an EMBL/GenBank/DDBJ whole genome shotgun (WGS) entry which is preliminary data.</text>
</comment>
<accession>A0ACC3SI22</accession>
<sequence length="395" mass="42156">MDISPAPSRGHAHGHPPLIRPHTPRRPSNPRMQSLSVIMEDHSANATKTQPKKNRWSAFTTKSGRPPRASAETLPPPYSRYAWVSDSEMAGNDRALGHESEKPTLMNHRFVVRRGGWGRLVILLLLSLVALIALAVGLGVGLSRRRDSSSSHNASAVGNSDGVPGTAAQALPLGEYSITTALVAAQTNCTSNPATWRCYPYSIYSATSPSSSASTFNWVLTNTSIHYITNTSLPTTSATGIAANISISSSTNPFSLSFSSEPLTYINNASNPHYTFSFTQAKTVIPTTALTDDNAASTCFFNATRVTGVLYLSSASTSSSSSSDALPARNYTQDASAEGYTPWPYAAEVMQVSHGGADTPACYETVDGVVGARITQGFTDQLADEVCVCDYRNYV</sequence>
<evidence type="ECO:0000313" key="2">
    <source>
        <dbReference type="Proteomes" id="UP001320706"/>
    </source>
</evidence>
<gene>
    <name evidence="1" type="ORF">M8818_003372</name>
</gene>
<dbReference type="Proteomes" id="UP001320706">
    <property type="component" value="Unassembled WGS sequence"/>
</dbReference>
<name>A0ACC3SI22_9PEZI</name>
<organism evidence="1 2">
    <name type="scientific">Zalaria obscura</name>
    <dbReference type="NCBI Taxonomy" id="2024903"/>
    <lineage>
        <taxon>Eukaryota</taxon>
        <taxon>Fungi</taxon>
        <taxon>Dikarya</taxon>
        <taxon>Ascomycota</taxon>
        <taxon>Pezizomycotina</taxon>
        <taxon>Dothideomycetes</taxon>
        <taxon>Dothideomycetidae</taxon>
        <taxon>Dothideales</taxon>
        <taxon>Zalariaceae</taxon>
        <taxon>Zalaria</taxon>
    </lineage>
</organism>
<proteinExistence type="predicted"/>
<reference evidence="1" key="1">
    <citation type="submission" date="2024-02" db="EMBL/GenBank/DDBJ databases">
        <title>Metagenome Assembled Genome of Zalaria obscura JY119.</title>
        <authorList>
            <person name="Vighnesh L."/>
            <person name="Jagadeeshwari U."/>
            <person name="Venkata Ramana C."/>
            <person name="Sasikala C."/>
        </authorList>
    </citation>
    <scope>NUCLEOTIDE SEQUENCE</scope>
    <source>
        <strain evidence="1">JY119</strain>
    </source>
</reference>